<dbReference type="EMBL" id="JACIFU010000001">
    <property type="protein sequence ID" value="MBB4173530.1"/>
    <property type="molecule type" value="Genomic_DNA"/>
</dbReference>
<reference evidence="1 2" key="1">
    <citation type="submission" date="2020-08" db="EMBL/GenBank/DDBJ databases">
        <title>Genomic Encyclopedia of Type Strains, Phase IV (KMG-IV): sequencing the most valuable type-strain genomes for metagenomic binning, comparative biology and taxonomic classification.</title>
        <authorList>
            <person name="Goeker M."/>
        </authorList>
    </citation>
    <scope>NUCLEOTIDE SEQUENCE [LARGE SCALE GENOMIC DNA]</scope>
    <source>
        <strain evidence="1 2">DSM 101015</strain>
    </source>
</reference>
<sequence length="73" mass="7815">MASATTGQVHSKLQDELSETVSSLSVAARLIEEGTFELADKVPSTVVGDLIAVTVELERLLDLIKETAEITDE</sequence>
<dbReference type="RefSeq" id="WP_025054437.1">
    <property type="nucleotide sequence ID" value="NZ_JACIFU010000001.1"/>
</dbReference>
<keyword evidence="2" id="KW-1185">Reference proteome</keyword>
<dbReference type="Proteomes" id="UP000565745">
    <property type="component" value="Unassembled WGS sequence"/>
</dbReference>
<organism evidence="1 2">
    <name type="scientific">Sulfitobacter noctilucicola</name>
    <dbReference type="NCBI Taxonomy" id="1342301"/>
    <lineage>
        <taxon>Bacteria</taxon>
        <taxon>Pseudomonadati</taxon>
        <taxon>Pseudomonadota</taxon>
        <taxon>Alphaproteobacteria</taxon>
        <taxon>Rhodobacterales</taxon>
        <taxon>Roseobacteraceae</taxon>
        <taxon>Sulfitobacter</taxon>
    </lineage>
</organism>
<gene>
    <name evidence="1" type="ORF">GGR93_001291</name>
</gene>
<name>A0A7W6Q5A2_9RHOB</name>
<comment type="caution">
    <text evidence="1">The sequence shown here is derived from an EMBL/GenBank/DDBJ whole genome shotgun (WGS) entry which is preliminary data.</text>
</comment>
<protein>
    <submittedName>
        <fullName evidence="1">Uncharacterized protein</fullName>
    </submittedName>
</protein>
<evidence type="ECO:0000313" key="1">
    <source>
        <dbReference type="EMBL" id="MBB4173530.1"/>
    </source>
</evidence>
<accession>A0A7W6Q5A2</accession>
<dbReference type="AlphaFoldDB" id="A0A7W6Q5A2"/>
<proteinExistence type="predicted"/>
<evidence type="ECO:0000313" key="2">
    <source>
        <dbReference type="Proteomes" id="UP000565745"/>
    </source>
</evidence>